<keyword evidence="4" id="KW-1185">Reference proteome</keyword>
<dbReference type="RefSeq" id="WP_111538386.1">
    <property type="nucleotide sequence ID" value="NZ_QKZL01000019.1"/>
</dbReference>
<dbReference type="EMBL" id="QKZL01000019">
    <property type="protein sequence ID" value="PZX13083.1"/>
    <property type="molecule type" value="Genomic_DNA"/>
</dbReference>
<comment type="similarity">
    <text evidence="1 2">Belongs to the phD/YefM antitoxin family.</text>
</comment>
<dbReference type="InterPro" id="IPR006442">
    <property type="entry name" value="Antitoxin_Phd/YefM"/>
</dbReference>
<dbReference type="SUPFAM" id="SSF143120">
    <property type="entry name" value="YefM-like"/>
    <property type="match status" value="1"/>
</dbReference>
<dbReference type="NCBIfam" id="TIGR01552">
    <property type="entry name" value="phd_fam"/>
    <property type="match status" value="1"/>
</dbReference>
<reference evidence="3 4" key="1">
    <citation type="submission" date="2018-06" db="EMBL/GenBank/DDBJ databases">
        <title>Genomic Encyclopedia of Archaeal and Bacterial Type Strains, Phase II (KMG-II): from individual species to whole genera.</title>
        <authorList>
            <person name="Goeker M."/>
        </authorList>
    </citation>
    <scope>NUCLEOTIDE SEQUENCE [LARGE SCALE GENOMIC DNA]</scope>
    <source>
        <strain evidence="3 4">DSM 22009</strain>
    </source>
</reference>
<sequence length="83" mass="8853">MLTLQDAKNRFSAVVEAALAGRPQEVSRRGKPAVVIVAAAEYARLVAGASARRESFADHLMAFPGLPEEETDRASAAPRDVAF</sequence>
<dbReference type="InterPro" id="IPR036165">
    <property type="entry name" value="YefM-like_sf"/>
</dbReference>
<dbReference type="Proteomes" id="UP000248916">
    <property type="component" value="Unassembled WGS sequence"/>
</dbReference>
<evidence type="ECO:0000256" key="1">
    <source>
        <dbReference type="ARBA" id="ARBA00009981"/>
    </source>
</evidence>
<gene>
    <name evidence="3" type="ORF">LX81_03311</name>
</gene>
<dbReference type="AlphaFoldDB" id="A0A2W7MZR9"/>
<dbReference type="Gene3D" id="3.40.1620.10">
    <property type="entry name" value="YefM-like domain"/>
    <property type="match status" value="1"/>
</dbReference>
<evidence type="ECO:0000313" key="3">
    <source>
        <dbReference type="EMBL" id="PZX13083.1"/>
    </source>
</evidence>
<comment type="caution">
    <text evidence="3">The sequence shown here is derived from an EMBL/GenBank/DDBJ whole genome shotgun (WGS) entry which is preliminary data.</text>
</comment>
<accession>A0A2W7MZR9</accession>
<dbReference type="OrthoDB" id="517402at2"/>
<evidence type="ECO:0000313" key="4">
    <source>
        <dbReference type="Proteomes" id="UP000248916"/>
    </source>
</evidence>
<proteinExistence type="inferred from homology"/>
<dbReference type="Pfam" id="PF02604">
    <property type="entry name" value="PhdYeFM_antitox"/>
    <property type="match status" value="1"/>
</dbReference>
<name>A0A2W7MZR9_9RHOB</name>
<comment type="function">
    <text evidence="2">Antitoxin component of a type II toxin-antitoxin (TA) system.</text>
</comment>
<evidence type="ECO:0000256" key="2">
    <source>
        <dbReference type="RuleBase" id="RU362080"/>
    </source>
</evidence>
<organism evidence="3 4">
    <name type="scientific">Palleronia aestuarii</name>
    <dbReference type="NCBI Taxonomy" id="568105"/>
    <lineage>
        <taxon>Bacteria</taxon>
        <taxon>Pseudomonadati</taxon>
        <taxon>Pseudomonadota</taxon>
        <taxon>Alphaproteobacteria</taxon>
        <taxon>Rhodobacterales</taxon>
        <taxon>Roseobacteraceae</taxon>
        <taxon>Palleronia</taxon>
    </lineage>
</organism>
<protein>
    <recommendedName>
        <fullName evidence="2">Antitoxin</fullName>
    </recommendedName>
</protein>